<protein>
    <submittedName>
        <fullName evidence="8">Alcohol dehydrogenase catalytic domain-containing protein</fullName>
    </submittedName>
</protein>
<comment type="similarity">
    <text evidence="2 6">Belongs to the zinc-containing alcohol dehydrogenase family.</text>
</comment>
<accession>A0ABY4WZF3</accession>
<dbReference type="SUPFAM" id="SSF50129">
    <property type="entry name" value="GroES-like"/>
    <property type="match status" value="1"/>
</dbReference>
<dbReference type="Proteomes" id="UP001056255">
    <property type="component" value="Chromosome II"/>
</dbReference>
<evidence type="ECO:0000259" key="7">
    <source>
        <dbReference type="SMART" id="SM00829"/>
    </source>
</evidence>
<dbReference type="RefSeq" id="WP_251880032.1">
    <property type="nucleotide sequence ID" value="NZ_CP082276.1"/>
</dbReference>
<dbReference type="PROSITE" id="PS00059">
    <property type="entry name" value="ADH_ZINC"/>
    <property type="match status" value="1"/>
</dbReference>
<organism evidence="8 9">
    <name type="scientific">Grimontia kaedaensis</name>
    <dbReference type="NCBI Taxonomy" id="2872157"/>
    <lineage>
        <taxon>Bacteria</taxon>
        <taxon>Pseudomonadati</taxon>
        <taxon>Pseudomonadota</taxon>
        <taxon>Gammaproteobacteria</taxon>
        <taxon>Vibrionales</taxon>
        <taxon>Vibrionaceae</taxon>
        <taxon>Grimontia</taxon>
    </lineage>
</organism>
<dbReference type="Pfam" id="PF08240">
    <property type="entry name" value="ADH_N"/>
    <property type="match status" value="1"/>
</dbReference>
<dbReference type="SMART" id="SM00829">
    <property type="entry name" value="PKS_ER"/>
    <property type="match status" value="1"/>
</dbReference>
<dbReference type="Pfam" id="PF00107">
    <property type="entry name" value="ADH_zinc_N"/>
    <property type="match status" value="1"/>
</dbReference>
<evidence type="ECO:0000313" key="9">
    <source>
        <dbReference type="Proteomes" id="UP001056255"/>
    </source>
</evidence>
<dbReference type="Gene3D" id="3.90.180.10">
    <property type="entry name" value="Medium-chain alcohol dehydrogenases, catalytic domain"/>
    <property type="match status" value="1"/>
</dbReference>
<comment type="cofactor">
    <cofactor evidence="1 6">
        <name>Zn(2+)</name>
        <dbReference type="ChEBI" id="CHEBI:29105"/>
    </cofactor>
</comment>
<gene>
    <name evidence="8" type="ORF">K6Q96_21585</name>
</gene>
<dbReference type="InterPro" id="IPR013149">
    <property type="entry name" value="ADH-like_C"/>
</dbReference>
<feature type="domain" description="Enoyl reductase (ER)" evidence="7">
    <location>
        <begin position="9"/>
        <end position="303"/>
    </location>
</feature>
<evidence type="ECO:0000256" key="2">
    <source>
        <dbReference type="ARBA" id="ARBA00008072"/>
    </source>
</evidence>
<reference evidence="8" key="1">
    <citation type="submission" date="2021-08" db="EMBL/GenBank/DDBJ databases">
        <authorList>
            <person name="Sakaguchi M."/>
            <person name="Kikuchi T."/>
            <person name="Urbanczyk H."/>
        </authorList>
    </citation>
    <scope>NUCLEOTIDE SEQUENCE</scope>
    <source>
        <strain evidence="8">020920N</strain>
    </source>
</reference>
<evidence type="ECO:0000313" key="8">
    <source>
        <dbReference type="EMBL" id="USH04333.1"/>
    </source>
</evidence>
<evidence type="ECO:0000256" key="1">
    <source>
        <dbReference type="ARBA" id="ARBA00001947"/>
    </source>
</evidence>
<keyword evidence="5" id="KW-0560">Oxidoreductase</keyword>
<dbReference type="SUPFAM" id="SSF51735">
    <property type="entry name" value="NAD(P)-binding Rossmann-fold domains"/>
    <property type="match status" value="1"/>
</dbReference>
<dbReference type="InterPro" id="IPR036291">
    <property type="entry name" value="NAD(P)-bd_dom_sf"/>
</dbReference>
<keyword evidence="3 6" id="KW-0479">Metal-binding</keyword>
<dbReference type="InterPro" id="IPR020843">
    <property type="entry name" value="ER"/>
</dbReference>
<dbReference type="EMBL" id="CP082276">
    <property type="protein sequence ID" value="USH04333.1"/>
    <property type="molecule type" value="Genomic_DNA"/>
</dbReference>
<dbReference type="InterPro" id="IPR011032">
    <property type="entry name" value="GroES-like_sf"/>
</dbReference>
<evidence type="ECO:0000256" key="5">
    <source>
        <dbReference type="ARBA" id="ARBA00023002"/>
    </source>
</evidence>
<evidence type="ECO:0000256" key="6">
    <source>
        <dbReference type="RuleBase" id="RU361277"/>
    </source>
</evidence>
<evidence type="ECO:0000256" key="4">
    <source>
        <dbReference type="ARBA" id="ARBA00022833"/>
    </source>
</evidence>
<proteinExistence type="inferred from homology"/>
<dbReference type="PANTHER" id="PTHR43161:SF23">
    <property type="entry name" value="(R,R)-BUTANEDIOL DEHYDROGENASE-RELATED"/>
    <property type="match status" value="1"/>
</dbReference>
<name>A0ABY4WZF3_9GAMM</name>
<dbReference type="PANTHER" id="PTHR43161">
    <property type="entry name" value="SORBITOL DEHYDROGENASE"/>
    <property type="match status" value="1"/>
</dbReference>
<keyword evidence="9" id="KW-1185">Reference proteome</keyword>
<sequence>MTKAAFYCGDKTFRLESVSLNQPKDEEVQIQVAYCGICGTDVHVYSGHMDQRVGTHRIIGHEMSGVIRAVGKDVNDLNIGDHVVVRPLSHCGQCSSCQRGLTHICENLVFHGLDTDGAFQEYWNVPAHTVHSLPKDLSLSYSALVEPLAVACHDVSRARVVSGEEVLVIGGGPIGMLIAMVAKEAGASVSIVEVDQERIAFAAELGFSSFDARAPELKETLLNQTKGQGFHAIFDTSGVQAGVDLFTEVAATRARICMVAIHTNKPNIDLFAFFWKELELVGARVYEPEDFEQAIKLLKSKKIDASSMITGIYPLEEIQEAFTPAKKLSMKTLVSVSPDLMEG</sequence>
<keyword evidence="4 6" id="KW-0862">Zinc</keyword>
<dbReference type="InterPro" id="IPR013154">
    <property type="entry name" value="ADH-like_N"/>
</dbReference>
<evidence type="ECO:0000256" key="3">
    <source>
        <dbReference type="ARBA" id="ARBA00022723"/>
    </source>
</evidence>
<dbReference type="Gene3D" id="3.40.50.720">
    <property type="entry name" value="NAD(P)-binding Rossmann-like Domain"/>
    <property type="match status" value="1"/>
</dbReference>
<dbReference type="InterPro" id="IPR002328">
    <property type="entry name" value="ADH_Zn_CS"/>
</dbReference>